<accession>A0A668S5M7</accession>
<evidence type="ECO:0000313" key="4">
    <source>
        <dbReference type="Proteomes" id="UP000472276"/>
    </source>
</evidence>
<feature type="compositionally biased region" description="Low complexity" evidence="2">
    <location>
        <begin position="960"/>
        <end position="970"/>
    </location>
</feature>
<reference evidence="3" key="2">
    <citation type="submission" date="2025-09" db="UniProtKB">
        <authorList>
            <consortium name="Ensembl"/>
        </authorList>
    </citation>
    <scope>IDENTIFICATION</scope>
</reference>
<protein>
    <recommendedName>
        <fullName evidence="5">Axonemal dynein light chain domain containing 1</fullName>
    </recommendedName>
</protein>
<feature type="compositionally biased region" description="Polar residues" evidence="2">
    <location>
        <begin position="1"/>
        <end position="12"/>
    </location>
</feature>
<dbReference type="AlphaFoldDB" id="A0A668S5M7"/>
<feature type="region of interest" description="Disordered" evidence="2">
    <location>
        <begin position="921"/>
        <end position="976"/>
    </location>
</feature>
<name>A0A668S5M7_OREAU</name>
<gene>
    <name evidence="3" type="primary">AXDND1</name>
</gene>
<feature type="compositionally biased region" description="Pro residues" evidence="2">
    <location>
        <begin position="945"/>
        <end position="959"/>
    </location>
</feature>
<dbReference type="Proteomes" id="UP000472276">
    <property type="component" value="Unassembled WGS sequence"/>
</dbReference>
<evidence type="ECO:0008006" key="5">
    <source>
        <dbReference type="Google" id="ProtNLM"/>
    </source>
</evidence>
<dbReference type="PANTHER" id="PTHR23052:SF1">
    <property type="entry name" value="AXONEMAL DYNEIN LIGHT CHAIN DOMAIN-CONTAINING PROTEIN 1"/>
    <property type="match status" value="1"/>
</dbReference>
<keyword evidence="1" id="KW-0175">Coiled coil</keyword>
<evidence type="ECO:0000313" key="3">
    <source>
        <dbReference type="Ensembl" id="ENSOABP00000011563.2"/>
    </source>
</evidence>
<dbReference type="GO" id="GO:0005737">
    <property type="term" value="C:cytoplasm"/>
    <property type="evidence" value="ECO:0007669"/>
    <property type="project" value="UniProtKB-ARBA"/>
</dbReference>
<dbReference type="InterPro" id="IPR052845">
    <property type="entry name" value="Axonemal_dynein_LC_domain"/>
</dbReference>
<dbReference type="InterPro" id="IPR019347">
    <property type="entry name" value="Axonemal_dynein_light_chain"/>
</dbReference>
<dbReference type="PANTHER" id="PTHR23052">
    <property type="entry name" value="AXONEMAL DYNEIN LIGHT CHAIN DOMAIN-CONTAINING PROTEIN 1"/>
    <property type="match status" value="1"/>
</dbReference>
<proteinExistence type="predicted"/>
<dbReference type="GeneID" id="116320220"/>
<reference evidence="3" key="1">
    <citation type="submission" date="2025-08" db="UniProtKB">
        <authorList>
            <consortium name="Ensembl"/>
        </authorList>
    </citation>
    <scope>IDENTIFICATION</scope>
</reference>
<evidence type="ECO:0000256" key="2">
    <source>
        <dbReference type="SAM" id="MobiDB-lite"/>
    </source>
</evidence>
<dbReference type="Ensembl" id="ENSOABT00000011949.2">
    <property type="protein sequence ID" value="ENSOABP00000011563.2"/>
    <property type="gene ID" value="ENSOABG00000005972.2"/>
</dbReference>
<dbReference type="Pfam" id="PF10211">
    <property type="entry name" value="Ax_dynein_light"/>
    <property type="match status" value="1"/>
</dbReference>
<feature type="region of interest" description="Disordered" evidence="2">
    <location>
        <begin position="1"/>
        <end position="21"/>
    </location>
</feature>
<evidence type="ECO:0000256" key="1">
    <source>
        <dbReference type="ARBA" id="ARBA00023054"/>
    </source>
</evidence>
<organism evidence="3 4">
    <name type="scientific">Oreochromis aureus</name>
    <name type="common">Israeli tilapia</name>
    <name type="synonym">Chromis aureus</name>
    <dbReference type="NCBI Taxonomy" id="47969"/>
    <lineage>
        <taxon>Eukaryota</taxon>
        <taxon>Metazoa</taxon>
        <taxon>Chordata</taxon>
        <taxon>Craniata</taxon>
        <taxon>Vertebrata</taxon>
        <taxon>Euteleostomi</taxon>
        <taxon>Actinopterygii</taxon>
        <taxon>Neopterygii</taxon>
        <taxon>Teleostei</taxon>
        <taxon>Neoteleostei</taxon>
        <taxon>Acanthomorphata</taxon>
        <taxon>Ovalentaria</taxon>
        <taxon>Cichlomorphae</taxon>
        <taxon>Cichliformes</taxon>
        <taxon>Cichlidae</taxon>
        <taxon>African cichlids</taxon>
        <taxon>Pseudocrenilabrinae</taxon>
        <taxon>Oreochromini</taxon>
        <taxon>Oreochromis</taxon>
    </lineage>
</organism>
<sequence length="976" mass="110691">MSASTRASSAPSLSRPERTPDTAVAELNFQVPVESTKTQPAVVPRELLLSLTSTVCKRRTHDRHCESCGIRRPDAVWHHPLGRKKYKHFLEQPTSLTGAGRDISFLCDAMETKKKTTLLPPVSEKQVVGGVQNLRISDSFIPEEFHIVKNKGIRSLEFYEDAFTVQLRDEEQRLRVLPSLRPSGRLEAVQLMGMMDDMLEKAGVDEQSEELTELSQLEGLLELVKVEQNIYNIVFHELIRQVSVGCAERGQLLAKLSHEPWTVCVTAAVCLVRQRYQSLLDRIPRRLKALHTEVVAQRALDRRLTEEIHHIKLSIQQLSMELSKIRDHDAFVSHQAEHAHWQLAEALKQTHTDSNVVQAYHELYELQRARLEAQLIHMTEDRDCWSQFTLCLALKVISVKKLHLVNQLHISEQSWFKTAEHCILFLTSKDTECINIIMESTDYWRKQLAAFMSQLRQTEHANCAQISAIQQGINKWLSFCSSNNKRPEPKYDKTSVEEIHADLQQWSNMLALLCDHYQGEKQLNCQQTLGELGDIQDRWLNMSLQLFRRHASADGGPPEGQHAQRELDKELCELLRELDVKADGENGLHGNVMSLHGLMESWGSKLAAVIEDPEKMPVSDWLELERALHNWKSLADEAFRHFSNKTGNNKPDTSTEAEKLFDKIQAFVTNLSDFTEGENFRLHEEIRSVHVAQTRWMLELLLLVVPNHSEEENQEEEPHRYIPEISQETLDEDAKMLAEKLDYLSSYITSSCTLVLEEQVHLNTLSAQAQNEMNEFKKLQRECGDWVETCRILLSGVKGAVELPVTPPAPVSSSDVLDCPADGLEAVGEQTVCESPVLNLISYDGNIAQRKLGACSVQLERTGELVVSPVTEDNQKAFRGLTTVGLLQQELHDSEVRVQIAEERALKAEEALQEALKKIKDLERQLQGRPSVEPHSTEEKNKTPPSSPQPETTPTPPKKTPTAAKPTSSSRKTKKC</sequence>
<dbReference type="RefSeq" id="XP_039456633.1">
    <property type="nucleotide sequence ID" value="XM_039600699.1"/>
</dbReference>
<keyword evidence="4" id="KW-1185">Reference proteome</keyword>